<name>A0A9N9GJF4_9GLOM</name>
<sequence length="230" mass="26754">AQLESFLEWIEYEEFDEMKLIAEGGFGSVSKAIWNSGFIISFNKNQRKLIRAGPSFVALKVLFNSSNANYNTIQEIQSAVINSHFDNMARIFGISRDSKTKNYILVLRFYEDGLQSLHERQYIHRDLHSGNILCGLNLLYITDFGRCRKIAEIMDEEVFGIIPYVAPELTMHCWAPDPSKRPTASEILNTIREWDYLTVQKKAEENIENRKKKCEIHKDAIYKTEELYQI</sequence>
<dbReference type="Pfam" id="PF00069">
    <property type="entry name" value="Pkinase"/>
    <property type="match status" value="1"/>
</dbReference>
<dbReference type="EMBL" id="CAJVPS010004634">
    <property type="protein sequence ID" value="CAG8606259.1"/>
    <property type="molecule type" value="Genomic_DNA"/>
</dbReference>
<keyword evidence="3" id="KW-1185">Reference proteome</keyword>
<dbReference type="GO" id="GO:0004674">
    <property type="term" value="F:protein serine/threonine kinase activity"/>
    <property type="evidence" value="ECO:0007669"/>
    <property type="project" value="TreeGrafter"/>
</dbReference>
<dbReference type="PANTHER" id="PTHR44329">
    <property type="entry name" value="SERINE/THREONINE-PROTEIN KINASE TNNI3K-RELATED"/>
    <property type="match status" value="1"/>
</dbReference>
<dbReference type="InterPro" id="IPR000719">
    <property type="entry name" value="Prot_kinase_dom"/>
</dbReference>
<dbReference type="InterPro" id="IPR011009">
    <property type="entry name" value="Kinase-like_dom_sf"/>
</dbReference>
<dbReference type="SUPFAM" id="SSF56112">
    <property type="entry name" value="Protein kinase-like (PK-like)"/>
    <property type="match status" value="1"/>
</dbReference>
<dbReference type="AlphaFoldDB" id="A0A9N9GJF4"/>
<dbReference type="Proteomes" id="UP000789508">
    <property type="component" value="Unassembled WGS sequence"/>
</dbReference>
<organism evidence="2 3">
    <name type="scientific">Ambispora leptoticha</name>
    <dbReference type="NCBI Taxonomy" id="144679"/>
    <lineage>
        <taxon>Eukaryota</taxon>
        <taxon>Fungi</taxon>
        <taxon>Fungi incertae sedis</taxon>
        <taxon>Mucoromycota</taxon>
        <taxon>Glomeromycotina</taxon>
        <taxon>Glomeromycetes</taxon>
        <taxon>Archaeosporales</taxon>
        <taxon>Ambisporaceae</taxon>
        <taxon>Ambispora</taxon>
    </lineage>
</organism>
<protein>
    <submittedName>
        <fullName evidence="2">11222_t:CDS:1</fullName>
    </submittedName>
</protein>
<dbReference type="GO" id="GO:0005524">
    <property type="term" value="F:ATP binding"/>
    <property type="evidence" value="ECO:0007669"/>
    <property type="project" value="InterPro"/>
</dbReference>
<comment type="caution">
    <text evidence="2">The sequence shown here is derived from an EMBL/GenBank/DDBJ whole genome shotgun (WGS) entry which is preliminary data.</text>
</comment>
<gene>
    <name evidence="2" type="ORF">ALEPTO_LOCUS8368</name>
</gene>
<proteinExistence type="predicted"/>
<dbReference type="Gene3D" id="3.30.200.20">
    <property type="entry name" value="Phosphorylase Kinase, domain 1"/>
    <property type="match status" value="1"/>
</dbReference>
<evidence type="ECO:0000259" key="1">
    <source>
        <dbReference type="PROSITE" id="PS50011"/>
    </source>
</evidence>
<dbReference type="OrthoDB" id="2433633at2759"/>
<reference evidence="2" key="1">
    <citation type="submission" date="2021-06" db="EMBL/GenBank/DDBJ databases">
        <authorList>
            <person name="Kallberg Y."/>
            <person name="Tangrot J."/>
            <person name="Rosling A."/>
        </authorList>
    </citation>
    <scope>NUCLEOTIDE SEQUENCE</scope>
    <source>
        <strain evidence="2">FL130A</strain>
    </source>
</reference>
<dbReference type="PROSITE" id="PS50011">
    <property type="entry name" value="PROTEIN_KINASE_DOM"/>
    <property type="match status" value="1"/>
</dbReference>
<dbReference type="InterPro" id="IPR051681">
    <property type="entry name" value="Ser/Thr_Kinases-Pseudokinases"/>
</dbReference>
<accession>A0A9N9GJF4</accession>
<feature type="non-terminal residue" evidence="2">
    <location>
        <position position="230"/>
    </location>
</feature>
<feature type="domain" description="Protein kinase" evidence="1">
    <location>
        <begin position="15"/>
        <end position="230"/>
    </location>
</feature>
<evidence type="ECO:0000313" key="3">
    <source>
        <dbReference type="Proteomes" id="UP000789508"/>
    </source>
</evidence>
<dbReference type="Gene3D" id="1.10.510.10">
    <property type="entry name" value="Transferase(Phosphotransferase) domain 1"/>
    <property type="match status" value="2"/>
</dbReference>
<evidence type="ECO:0000313" key="2">
    <source>
        <dbReference type="EMBL" id="CAG8606259.1"/>
    </source>
</evidence>